<keyword evidence="2" id="KW-1185">Reference proteome</keyword>
<dbReference type="InterPro" id="IPR012337">
    <property type="entry name" value="RNaseH-like_sf"/>
</dbReference>
<dbReference type="InterPro" id="IPR050951">
    <property type="entry name" value="Retrovirus_Pol_polyprotein"/>
</dbReference>
<dbReference type="PANTHER" id="PTHR37984">
    <property type="entry name" value="PROTEIN CBG26694"/>
    <property type="match status" value="1"/>
</dbReference>
<dbReference type="Gene3D" id="3.30.420.10">
    <property type="entry name" value="Ribonuclease H-like superfamily/Ribonuclease H"/>
    <property type="match status" value="1"/>
</dbReference>
<accession>A0ABQ9IGP9</accession>
<comment type="caution">
    <text evidence="1">The sequence shown here is derived from an EMBL/GenBank/DDBJ whole genome shotgun (WGS) entry which is preliminary data.</text>
</comment>
<sequence length="293" mass="32212">MKSIFAELGIPAVVMSDGGSNLTSSQFTKWNFIHQTSSPHYPQSNGMFEHHVQTVKKTLKKVIQDQKDVSVALLELRNTPVIQGHSPAQLLMGRRLRGCIPVVPALLNPFFPNHEKVHAALLAKACQPEEKRMTGAVRVQTSKGWVKEAVIIHPANRPRSYVMKMPSGNIVESSTRVLHPVKGVYLSAVDRDDIDVVESTSVNQGGRVQVERATHGINNHDVLHTNGFHGFTEEDCRVRVHDTSHSTVSDTSVEVQGSVNPVVNSFVDSGGDGAPITSKFGRVWKPSERYPCS</sequence>
<evidence type="ECO:0008006" key="3">
    <source>
        <dbReference type="Google" id="ProtNLM"/>
    </source>
</evidence>
<dbReference type="Proteomes" id="UP001159363">
    <property type="component" value="Chromosome 1"/>
</dbReference>
<evidence type="ECO:0000313" key="2">
    <source>
        <dbReference type="Proteomes" id="UP001159363"/>
    </source>
</evidence>
<dbReference type="PANTHER" id="PTHR37984:SF7">
    <property type="entry name" value="INTEGRASE CATALYTIC DOMAIN-CONTAINING PROTEIN"/>
    <property type="match status" value="1"/>
</dbReference>
<reference evidence="1 2" key="1">
    <citation type="submission" date="2023-02" db="EMBL/GenBank/DDBJ databases">
        <title>LHISI_Scaffold_Assembly.</title>
        <authorList>
            <person name="Stuart O.P."/>
            <person name="Cleave R."/>
            <person name="Magrath M.J.L."/>
            <person name="Mikheyev A.S."/>
        </authorList>
    </citation>
    <scope>NUCLEOTIDE SEQUENCE [LARGE SCALE GENOMIC DNA]</scope>
    <source>
        <strain evidence="1">Daus_M_001</strain>
        <tissue evidence="1">Leg muscle</tissue>
    </source>
</reference>
<dbReference type="InterPro" id="IPR036397">
    <property type="entry name" value="RNaseH_sf"/>
</dbReference>
<evidence type="ECO:0000313" key="1">
    <source>
        <dbReference type="EMBL" id="KAJ8895860.1"/>
    </source>
</evidence>
<feature type="non-terminal residue" evidence="1">
    <location>
        <position position="293"/>
    </location>
</feature>
<dbReference type="SUPFAM" id="SSF53098">
    <property type="entry name" value="Ribonuclease H-like"/>
    <property type="match status" value="1"/>
</dbReference>
<gene>
    <name evidence="1" type="ORF">PR048_001200</name>
</gene>
<dbReference type="EMBL" id="JARBHB010000001">
    <property type="protein sequence ID" value="KAJ8895860.1"/>
    <property type="molecule type" value="Genomic_DNA"/>
</dbReference>
<proteinExistence type="predicted"/>
<protein>
    <recommendedName>
        <fullName evidence="3">Integrase catalytic domain-containing protein</fullName>
    </recommendedName>
</protein>
<name>A0ABQ9IGP9_9NEOP</name>
<organism evidence="1 2">
    <name type="scientific">Dryococelus australis</name>
    <dbReference type="NCBI Taxonomy" id="614101"/>
    <lineage>
        <taxon>Eukaryota</taxon>
        <taxon>Metazoa</taxon>
        <taxon>Ecdysozoa</taxon>
        <taxon>Arthropoda</taxon>
        <taxon>Hexapoda</taxon>
        <taxon>Insecta</taxon>
        <taxon>Pterygota</taxon>
        <taxon>Neoptera</taxon>
        <taxon>Polyneoptera</taxon>
        <taxon>Phasmatodea</taxon>
        <taxon>Verophasmatodea</taxon>
        <taxon>Anareolatae</taxon>
        <taxon>Phasmatidae</taxon>
        <taxon>Eurycanthinae</taxon>
        <taxon>Dryococelus</taxon>
    </lineage>
</organism>